<protein>
    <recommendedName>
        <fullName evidence="4">Yip1 domain-containing protein</fullName>
    </recommendedName>
</protein>
<dbReference type="RefSeq" id="WP_106462341.1">
    <property type="nucleotide sequence ID" value="NZ_PXOQ01000007.1"/>
</dbReference>
<evidence type="ECO:0000313" key="3">
    <source>
        <dbReference type="Proteomes" id="UP000238426"/>
    </source>
</evidence>
<accession>A0A2T1NCM4</accession>
<feature type="transmembrane region" description="Helical" evidence="1">
    <location>
        <begin position="189"/>
        <end position="216"/>
    </location>
</feature>
<dbReference type="OrthoDB" id="7061949at2"/>
<evidence type="ECO:0008006" key="4">
    <source>
        <dbReference type="Google" id="ProtNLM"/>
    </source>
</evidence>
<feature type="transmembrane region" description="Helical" evidence="1">
    <location>
        <begin position="148"/>
        <end position="169"/>
    </location>
</feature>
<name>A0A2T1NCM4_9FLAO</name>
<keyword evidence="1" id="KW-1133">Transmembrane helix</keyword>
<feature type="transmembrane region" description="Helical" evidence="1">
    <location>
        <begin position="56"/>
        <end position="75"/>
    </location>
</feature>
<keyword evidence="3" id="KW-1185">Reference proteome</keyword>
<dbReference type="EMBL" id="PXOQ01000007">
    <property type="protein sequence ID" value="PSG90200.1"/>
    <property type="molecule type" value="Genomic_DNA"/>
</dbReference>
<keyword evidence="1" id="KW-0812">Transmembrane</keyword>
<keyword evidence="1" id="KW-0472">Membrane</keyword>
<dbReference type="Proteomes" id="UP000238426">
    <property type="component" value="Unassembled WGS sequence"/>
</dbReference>
<feature type="transmembrane region" description="Helical" evidence="1">
    <location>
        <begin position="117"/>
        <end position="136"/>
    </location>
</feature>
<comment type="caution">
    <text evidence="2">The sequence shown here is derived from an EMBL/GenBank/DDBJ whole genome shotgun (WGS) entry which is preliminary data.</text>
</comment>
<feature type="transmembrane region" description="Helical" evidence="1">
    <location>
        <begin position="26"/>
        <end position="44"/>
    </location>
</feature>
<evidence type="ECO:0000256" key="1">
    <source>
        <dbReference type="SAM" id="Phobius"/>
    </source>
</evidence>
<organism evidence="2 3">
    <name type="scientific">Aurantibacter aestuarii</name>
    <dbReference type="NCBI Taxonomy" id="1266046"/>
    <lineage>
        <taxon>Bacteria</taxon>
        <taxon>Pseudomonadati</taxon>
        <taxon>Bacteroidota</taxon>
        <taxon>Flavobacteriia</taxon>
        <taxon>Flavobacteriales</taxon>
        <taxon>Flavobacteriaceae</taxon>
        <taxon>Aurantibacter</taxon>
    </lineage>
</organism>
<feature type="transmembrane region" description="Helical" evidence="1">
    <location>
        <begin position="82"/>
        <end position="105"/>
    </location>
</feature>
<reference evidence="2 3" key="1">
    <citation type="submission" date="2018-03" db="EMBL/GenBank/DDBJ databases">
        <title>Mesoflavibacter sp. HG37 and Mesoflavibacter sp. HG96 sp.nov., two marine bacteria isolated from seawater of Western Pacific Ocean.</title>
        <authorList>
            <person name="Cheng H."/>
            <person name="Wu Y.-H."/>
            <person name="Guo L.-L."/>
            <person name="Xu X.-W."/>
        </authorList>
    </citation>
    <scope>NUCLEOTIDE SEQUENCE [LARGE SCALE GENOMIC DNA]</scope>
    <source>
        <strain evidence="2 3">KCTC 32269</strain>
    </source>
</reference>
<evidence type="ECO:0000313" key="2">
    <source>
        <dbReference type="EMBL" id="PSG90200.1"/>
    </source>
</evidence>
<proteinExistence type="predicted"/>
<gene>
    <name evidence="2" type="ORF">C7H52_02680</name>
</gene>
<dbReference type="AlphaFoldDB" id="A0A2T1NCM4"/>
<sequence>MSPFKTLIKLLTFKLTRDEMLNFNKYHFILGLIGTWLVGMGRYWDDTGANWMQHLGLGSIIYIFVLALIIWLILLPYKINNWSYFIVVTFISLTSFPAIFYAIPVEKFLSIETSNTINVWFLAVVAIWRLALLYYFLKHFTKLSKIDIITVTLMPICVIISVLTMLNLHRVVFNIMGGMRNPTPHDSSYFVLMLLTGLSLILSIPLLISYGMGVYYRRKLFKEE</sequence>